<dbReference type="InterPro" id="IPR007164">
    <property type="entry name" value="GTP-dep_dephospho-CoA_kin"/>
</dbReference>
<dbReference type="Proteomes" id="UP000178758">
    <property type="component" value="Unassembled WGS sequence"/>
</dbReference>
<name>A0A1F5DE18_9BACT</name>
<dbReference type="PANTHER" id="PTHR40732:SF1">
    <property type="entry name" value="GTP-DEPENDENT DEPHOSPHO-COA KINASE"/>
    <property type="match status" value="1"/>
</dbReference>
<protein>
    <recommendedName>
        <fullName evidence="3">Cytidyltransferase-like domain-containing protein</fullName>
    </recommendedName>
</protein>
<accession>A0A1F5DE18</accession>
<evidence type="ECO:0000313" key="4">
    <source>
        <dbReference type="EMBL" id="OGD53452.1"/>
    </source>
</evidence>
<keyword evidence="1" id="KW-0547">Nucleotide-binding</keyword>
<proteinExistence type="inferred from homology"/>
<dbReference type="NCBIfam" id="NF001985">
    <property type="entry name" value="PRK00777.1"/>
    <property type="match status" value="1"/>
</dbReference>
<dbReference type="InterPro" id="IPR014729">
    <property type="entry name" value="Rossmann-like_a/b/a_fold"/>
</dbReference>
<sequence>MVKKYQHLVLAGTFDHFHKGHKRFLNHALNYADNIYCGITTGWANENKVYKQGIQAYKNRLKKLNCYLNNKSARVKIFPLNDPFGSAVDNNFFNAIAATPDTLSGVKAVNNIRKSKGLKPLPIILTDLVLADDKKKISSTRIRLGEINRIGFVYQQALNHNTTLFLPKNNRHYFKKPIGRLISGSNQSHAWAGKTALCWLKKINPSLIITVGDMATQSFLLNNIAPNLAVFDQRCQRQPINFNLHHKLRKKSQFFYQAINKPGTISADSIFGLKQIHEQLINKNFSGLMQIKGEEDLLVLPIILMFPLKTAVFYGQPDQGLVKILITEKIKSKALNLIKKFKP</sequence>
<dbReference type="EMBL" id="MEZJ01000036">
    <property type="protein sequence ID" value="OGD53452.1"/>
    <property type="molecule type" value="Genomic_DNA"/>
</dbReference>
<dbReference type="NCBIfam" id="TIGR00125">
    <property type="entry name" value="cyt_tran_rel"/>
    <property type="match status" value="1"/>
</dbReference>
<keyword evidence="2" id="KW-0342">GTP-binding</keyword>
<evidence type="ECO:0000313" key="5">
    <source>
        <dbReference type="Proteomes" id="UP000178758"/>
    </source>
</evidence>
<dbReference type="GO" id="GO:0015937">
    <property type="term" value="P:coenzyme A biosynthetic process"/>
    <property type="evidence" value="ECO:0007669"/>
    <property type="project" value="InterPro"/>
</dbReference>
<dbReference type="Pfam" id="PF04019">
    <property type="entry name" value="DUF359"/>
    <property type="match status" value="1"/>
</dbReference>
<dbReference type="PANTHER" id="PTHR40732">
    <property type="entry name" value="UPF0218 PROTEIN TK1697"/>
    <property type="match status" value="1"/>
</dbReference>
<evidence type="ECO:0000256" key="2">
    <source>
        <dbReference type="ARBA" id="ARBA00023134"/>
    </source>
</evidence>
<feature type="domain" description="Cytidyltransferase-like" evidence="3">
    <location>
        <begin position="10"/>
        <end position="143"/>
    </location>
</feature>
<comment type="caution">
    <text evidence="4">The sequence shown here is derived from an EMBL/GenBank/DDBJ whole genome shotgun (WGS) entry which is preliminary data.</text>
</comment>
<gene>
    <name evidence="4" type="ORF">A3J78_00215</name>
</gene>
<reference evidence="4 5" key="1">
    <citation type="journal article" date="2016" name="Nat. Commun.">
        <title>Thousands of microbial genomes shed light on interconnected biogeochemical processes in an aquifer system.</title>
        <authorList>
            <person name="Anantharaman K."/>
            <person name="Brown C.T."/>
            <person name="Hug L.A."/>
            <person name="Sharon I."/>
            <person name="Castelle C.J."/>
            <person name="Probst A.J."/>
            <person name="Thomas B.C."/>
            <person name="Singh A."/>
            <person name="Wilkins M.J."/>
            <person name="Karaoz U."/>
            <person name="Brodie E.L."/>
            <person name="Williams K.H."/>
            <person name="Hubbard S.S."/>
            <person name="Banfield J.F."/>
        </authorList>
    </citation>
    <scope>NUCLEOTIDE SEQUENCE [LARGE SCALE GENOMIC DNA]</scope>
</reference>
<dbReference type="Pfam" id="PF01467">
    <property type="entry name" value="CTP_transf_like"/>
    <property type="match status" value="1"/>
</dbReference>
<dbReference type="AlphaFoldDB" id="A0A1F5DE18"/>
<dbReference type="SUPFAM" id="SSF52374">
    <property type="entry name" value="Nucleotidylyl transferase"/>
    <property type="match status" value="1"/>
</dbReference>
<dbReference type="InterPro" id="IPR004821">
    <property type="entry name" value="Cyt_trans-like"/>
</dbReference>
<dbReference type="Gene3D" id="3.40.50.620">
    <property type="entry name" value="HUPs"/>
    <property type="match status" value="1"/>
</dbReference>
<evidence type="ECO:0000256" key="1">
    <source>
        <dbReference type="ARBA" id="ARBA00022741"/>
    </source>
</evidence>
<dbReference type="GO" id="GO:0005525">
    <property type="term" value="F:GTP binding"/>
    <property type="evidence" value="ECO:0007669"/>
    <property type="project" value="UniProtKB-KW"/>
</dbReference>
<organism evidence="4 5">
    <name type="scientific">Candidatus Beckwithbacteria bacterium RBG_13_35_6</name>
    <dbReference type="NCBI Taxonomy" id="1797456"/>
    <lineage>
        <taxon>Bacteria</taxon>
        <taxon>Candidatus Beckwithiibacteriota</taxon>
    </lineage>
</organism>
<dbReference type="HAMAP" id="MF_00590">
    <property type="entry name" value="Dephospho_CoA_kinase_GTP_dep"/>
    <property type="match status" value="1"/>
</dbReference>
<dbReference type="GO" id="GO:0016301">
    <property type="term" value="F:kinase activity"/>
    <property type="evidence" value="ECO:0007669"/>
    <property type="project" value="InterPro"/>
</dbReference>
<evidence type="ECO:0000259" key="3">
    <source>
        <dbReference type="Pfam" id="PF01467"/>
    </source>
</evidence>